<keyword evidence="2" id="KW-1185">Reference proteome</keyword>
<reference evidence="1 2" key="1">
    <citation type="submission" date="2019-08" db="EMBL/GenBank/DDBJ databases">
        <title>Archangium and Cystobacter genomes.</title>
        <authorList>
            <person name="Chen I.-C.K."/>
            <person name="Wielgoss S."/>
        </authorList>
    </citation>
    <scope>NUCLEOTIDE SEQUENCE [LARGE SCALE GENOMIC DNA]</scope>
    <source>
        <strain evidence="1 2">Cbm 6</strain>
    </source>
</reference>
<evidence type="ECO:0000313" key="1">
    <source>
        <dbReference type="EMBL" id="WNG44724.1"/>
    </source>
</evidence>
<evidence type="ECO:0008006" key="3">
    <source>
        <dbReference type="Google" id="ProtNLM"/>
    </source>
</evidence>
<organism evidence="1 2">
    <name type="scientific">Archangium minus</name>
    <dbReference type="NCBI Taxonomy" id="83450"/>
    <lineage>
        <taxon>Bacteria</taxon>
        <taxon>Pseudomonadati</taxon>
        <taxon>Myxococcota</taxon>
        <taxon>Myxococcia</taxon>
        <taxon>Myxococcales</taxon>
        <taxon>Cystobacterineae</taxon>
        <taxon>Archangiaceae</taxon>
        <taxon>Archangium</taxon>
    </lineage>
</organism>
<dbReference type="RefSeq" id="WP_395818141.1">
    <property type="nucleotide sequence ID" value="NZ_CP043494.1"/>
</dbReference>
<sequence length="59" mass="6175">MRCDVLSSILIIGPYLGTFCEHDNQTGRCVSTSQAVSNAGNVAGGPWDDVVSSVGVSFR</sequence>
<evidence type="ECO:0000313" key="2">
    <source>
        <dbReference type="Proteomes" id="UP001611383"/>
    </source>
</evidence>
<name>A0ABY9WLP2_9BACT</name>
<dbReference type="Gene3D" id="2.60.20.10">
    <property type="entry name" value="Crystallins"/>
    <property type="match status" value="1"/>
</dbReference>
<proteinExistence type="predicted"/>
<accession>A0ABY9WLP2</accession>
<protein>
    <recommendedName>
        <fullName evidence="3">Lipoprotein</fullName>
    </recommendedName>
</protein>
<dbReference type="Proteomes" id="UP001611383">
    <property type="component" value="Chromosome"/>
</dbReference>
<dbReference type="EMBL" id="CP043494">
    <property type="protein sequence ID" value="WNG44724.1"/>
    <property type="molecule type" value="Genomic_DNA"/>
</dbReference>
<gene>
    <name evidence="1" type="ORF">F0U60_11945</name>
</gene>